<proteinExistence type="predicted"/>
<name>A0ACB9GXD8_CICIN</name>
<dbReference type="Proteomes" id="UP001055811">
    <property type="component" value="Linkage Group LG01"/>
</dbReference>
<protein>
    <submittedName>
        <fullName evidence="1">Uncharacterized protein</fullName>
    </submittedName>
</protein>
<evidence type="ECO:0000313" key="1">
    <source>
        <dbReference type="EMBL" id="KAI3787997.1"/>
    </source>
</evidence>
<dbReference type="EMBL" id="CM042009">
    <property type="protein sequence ID" value="KAI3787997.1"/>
    <property type="molecule type" value="Genomic_DNA"/>
</dbReference>
<reference evidence="2" key="1">
    <citation type="journal article" date="2022" name="Mol. Ecol. Resour.">
        <title>The genomes of chicory, endive, great burdock and yacon provide insights into Asteraceae palaeo-polyploidization history and plant inulin production.</title>
        <authorList>
            <person name="Fan W."/>
            <person name="Wang S."/>
            <person name="Wang H."/>
            <person name="Wang A."/>
            <person name="Jiang F."/>
            <person name="Liu H."/>
            <person name="Zhao H."/>
            <person name="Xu D."/>
            <person name="Zhang Y."/>
        </authorList>
    </citation>
    <scope>NUCLEOTIDE SEQUENCE [LARGE SCALE GENOMIC DNA]</scope>
    <source>
        <strain evidence="2">cv. Punajuju</strain>
    </source>
</reference>
<gene>
    <name evidence="1" type="ORF">L2E82_00556</name>
</gene>
<comment type="caution">
    <text evidence="1">The sequence shown here is derived from an EMBL/GenBank/DDBJ whole genome shotgun (WGS) entry which is preliminary data.</text>
</comment>
<evidence type="ECO:0000313" key="2">
    <source>
        <dbReference type="Proteomes" id="UP001055811"/>
    </source>
</evidence>
<sequence>MPPDLVHPPDMPPDLVHSVVLQQFRKLEFSNYVLNVRLKLIPTNSITYKYIIGRGAHGTVYKAFLGQTGVYAVKKLMFGASKEGSTSRLKRLKKSDTGILRDWKNFG</sequence>
<reference evidence="1 2" key="2">
    <citation type="journal article" date="2022" name="Mol. Ecol. Resour.">
        <title>The genomes of chicory, endive, great burdock and yacon provide insights into Asteraceae paleo-polyploidization history and plant inulin production.</title>
        <authorList>
            <person name="Fan W."/>
            <person name="Wang S."/>
            <person name="Wang H."/>
            <person name="Wang A."/>
            <person name="Jiang F."/>
            <person name="Liu H."/>
            <person name="Zhao H."/>
            <person name="Xu D."/>
            <person name="Zhang Y."/>
        </authorList>
    </citation>
    <scope>NUCLEOTIDE SEQUENCE [LARGE SCALE GENOMIC DNA]</scope>
    <source>
        <strain evidence="2">cv. Punajuju</strain>
        <tissue evidence="1">Leaves</tissue>
    </source>
</reference>
<organism evidence="1 2">
    <name type="scientific">Cichorium intybus</name>
    <name type="common">Chicory</name>
    <dbReference type="NCBI Taxonomy" id="13427"/>
    <lineage>
        <taxon>Eukaryota</taxon>
        <taxon>Viridiplantae</taxon>
        <taxon>Streptophyta</taxon>
        <taxon>Embryophyta</taxon>
        <taxon>Tracheophyta</taxon>
        <taxon>Spermatophyta</taxon>
        <taxon>Magnoliopsida</taxon>
        <taxon>eudicotyledons</taxon>
        <taxon>Gunneridae</taxon>
        <taxon>Pentapetalae</taxon>
        <taxon>asterids</taxon>
        <taxon>campanulids</taxon>
        <taxon>Asterales</taxon>
        <taxon>Asteraceae</taxon>
        <taxon>Cichorioideae</taxon>
        <taxon>Cichorieae</taxon>
        <taxon>Cichoriinae</taxon>
        <taxon>Cichorium</taxon>
    </lineage>
</organism>
<keyword evidence="2" id="KW-1185">Reference proteome</keyword>
<accession>A0ACB9GXD8</accession>